<dbReference type="AlphaFoldDB" id="A0A975GIS8"/>
<dbReference type="EMBL" id="CP061799">
    <property type="protein sequence ID" value="QTA82679.1"/>
    <property type="molecule type" value="Genomic_DNA"/>
</dbReference>
<gene>
    <name evidence="1" type="ORF">dnl_50610</name>
</gene>
<sequence>MEKEFNDTGVCVPSRHYMVNTSDKIKSIIQLIEKGKYFTISRPRQFGKTTTLFLIMKKLFKTDEYLPVRISFEGLTTENYANEKKFLAGFCNLLKRFFRSQKLHELLDYTEKQGNMENFDQLNSFITNLCSISTRHIVLMIDEVDKSSNNQLFLDFLALLRTKFLDSMEGQDTSFHSIIMAGVHDIKTLKAKIRPDDERKYNSPWNIASDFNVDLSFSSHEIETMLNDYSHEKNINPDIRAIAQKLYYYTSGYPWLVSKLCKLIDENIITQRKNKNWLAADVEAGFRMIADKAYSATLFDSLIKNLENNNDLYELVFQIIINGRSLDFSIDDPVINLGHLYGILVNSERGRCQIHNRIFEQRIYAYMMSKVQRTKSGNVNEYGSPEFYNVSGLDIRLVLQRFQTFMKEHYSQKDAKFLEREGRLLFLSYLRPIINGRGFDFKEPNVSDERRMDIVITYENQRYVIELKIWHGPKYHQKGLKQLSAYLDTYQLKEGYLLIYDFNKNKDYKQEQIIFEDKEIFAVWV</sequence>
<name>A0A975GIS8_9BACT</name>
<dbReference type="PANTHER" id="PTHR34825">
    <property type="entry name" value="CONSERVED PROTEIN, WITH A WEAK D-GALACTARATE DEHYDRATASE/ALTRONATE HYDROLASE DOMAIN"/>
    <property type="match status" value="1"/>
</dbReference>
<keyword evidence="2" id="KW-1185">Reference proteome</keyword>
<organism evidence="1 2">
    <name type="scientific">Desulfonema limicola</name>
    <dbReference type="NCBI Taxonomy" id="45656"/>
    <lineage>
        <taxon>Bacteria</taxon>
        <taxon>Pseudomonadati</taxon>
        <taxon>Thermodesulfobacteriota</taxon>
        <taxon>Desulfobacteria</taxon>
        <taxon>Desulfobacterales</taxon>
        <taxon>Desulfococcaceae</taxon>
        <taxon>Desulfonema</taxon>
    </lineage>
</organism>
<accession>A0A975GIS8</accession>
<dbReference type="InterPro" id="IPR027417">
    <property type="entry name" value="P-loop_NTPase"/>
</dbReference>
<dbReference type="PANTHER" id="PTHR34825:SF1">
    <property type="entry name" value="AAA-ATPASE-LIKE DOMAIN-CONTAINING PROTEIN"/>
    <property type="match status" value="1"/>
</dbReference>
<dbReference type="RefSeq" id="WP_207688573.1">
    <property type="nucleotide sequence ID" value="NZ_CP061799.1"/>
</dbReference>
<dbReference type="Proteomes" id="UP000663720">
    <property type="component" value="Chromosome"/>
</dbReference>
<proteinExistence type="predicted"/>
<evidence type="ECO:0000313" key="2">
    <source>
        <dbReference type="Proteomes" id="UP000663720"/>
    </source>
</evidence>
<reference evidence="1" key="1">
    <citation type="journal article" date="2021" name="Microb. Physiol.">
        <title>Proteogenomic Insights into the Physiology of Marine, Sulfate-Reducing, Filamentous Desulfonema limicola and Desulfonema magnum.</title>
        <authorList>
            <person name="Schnaars V."/>
            <person name="Wohlbrand L."/>
            <person name="Scheve S."/>
            <person name="Hinrichs C."/>
            <person name="Reinhardt R."/>
            <person name="Rabus R."/>
        </authorList>
    </citation>
    <scope>NUCLEOTIDE SEQUENCE</scope>
    <source>
        <strain evidence="1">5ac10</strain>
    </source>
</reference>
<protein>
    <submittedName>
        <fullName evidence="1">P-loop domain-containing protein</fullName>
    </submittedName>
</protein>
<dbReference type="Pfam" id="PF14516">
    <property type="entry name" value="AAA_35"/>
    <property type="match status" value="1"/>
</dbReference>
<dbReference type="KEGG" id="dli:dnl_50610"/>
<dbReference type="SUPFAM" id="SSF52540">
    <property type="entry name" value="P-loop containing nucleoside triphosphate hydrolases"/>
    <property type="match status" value="1"/>
</dbReference>
<dbReference type="Gene3D" id="3.40.50.300">
    <property type="entry name" value="P-loop containing nucleotide triphosphate hydrolases"/>
    <property type="match status" value="1"/>
</dbReference>
<evidence type="ECO:0000313" key="1">
    <source>
        <dbReference type="EMBL" id="QTA82679.1"/>
    </source>
</evidence>